<dbReference type="KEGG" id="lck:HN018_11870"/>
<dbReference type="EMBL" id="CP053708">
    <property type="protein sequence ID" value="QKE90637.1"/>
    <property type="molecule type" value="Genomic_DNA"/>
</dbReference>
<name>A0A6M8HQS1_9PROT</name>
<reference evidence="2 3" key="1">
    <citation type="journal article" date="2014" name="World J. Microbiol. Biotechnol.">
        <title>Biodiversity and physiological characteristics of Antarctic and Arctic lichens-associated bacteria.</title>
        <authorList>
            <person name="Lee Y.M."/>
            <person name="Kim E.H."/>
            <person name="Lee H.K."/>
            <person name="Hong S.G."/>
        </authorList>
    </citation>
    <scope>NUCLEOTIDE SEQUENCE [LARGE SCALE GENOMIC DNA]</scope>
    <source>
        <strain evidence="2 3">PAMC 26569</strain>
    </source>
</reference>
<evidence type="ECO:0000313" key="2">
    <source>
        <dbReference type="EMBL" id="QKE90637.1"/>
    </source>
</evidence>
<dbReference type="Proteomes" id="UP000500767">
    <property type="component" value="Chromosome"/>
</dbReference>
<proteinExistence type="predicted"/>
<dbReference type="RefSeq" id="WP_171835586.1">
    <property type="nucleotide sequence ID" value="NZ_CP053708.1"/>
</dbReference>
<feature type="region of interest" description="Disordered" evidence="1">
    <location>
        <begin position="191"/>
        <end position="215"/>
    </location>
</feature>
<accession>A0A6M8HQS1</accession>
<keyword evidence="3" id="KW-1185">Reference proteome</keyword>
<dbReference type="AlphaFoldDB" id="A0A6M8HQS1"/>
<evidence type="ECO:0000256" key="1">
    <source>
        <dbReference type="SAM" id="MobiDB-lite"/>
    </source>
</evidence>
<protein>
    <submittedName>
        <fullName evidence="2">Uncharacterized protein</fullName>
    </submittedName>
</protein>
<gene>
    <name evidence="2" type="ORF">HN018_11870</name>
</gene>
<sequence>MTPARILPWEVHPALTEDRLRACALILAHARRDAVRLAEPALGDDAWSIGCRAYAFGKQRLQRAAARGTYNWLSVLDESHHFVFMIEDVPVRFFRGSADEPTARTLRRQILEAQQLTMALGPEQAEGLVFRLALEATAGGDVDRVVFLALRGEDGQVECFWPVPLDVAPGEPSGPAPTQLRLLGEDASDVLVSVPGRPERKQPGSKPRQRNSVPL</sequence>
<organism evidence="2 3">
    <name type="scientific">Lichenicola cladoniae</name>
    <dbReference type="NCBI Taxonomy" id="1484109"/>
    <lineage>
        <taxon>Bacteria</taxon>
        <taxon>Pseudomonadati</taxon>
        <taxon>Pseudomonadota</taxon>
        <taxon>Alphaproteobacteria</taxon>
        <taxon>Acetobacterales</taxon>
        <taxon>Acetobacteraceae</taxon>
        <taxon>Lichenicola</taxon>
    </lineage>
</organism>
<evidence type="ECO:0000313" key="3">
    <source>
        <dbReference type="Proteomes" id="UP000500767"/>
    </source>
</evidence>